<dbReference type="Pfam" id="PF22381">
    <property type="entry name" value="Staph_reg_Sar_Rot"/>
    <property type="match status" value="1"/>
</dbReference>
<dbReference type="InterPro" id="IPR000835">
    <property type="entry name" value="HTH_MarR-typ"/>
</dbReference>
<gene>
    <name evidence="7" type="ordered locus">Dd1591_3139</name>
</gene>
<dbReference type="SMART" id="SM00347">
    <property type="entry name" value="HTH_MARR"/>
    <property type="match status" value="1"/>
</dbReference>
<protein>
    <submittedName>
        <fullName evidence="7">Transcriptional regulator, MarR family</fullName>
    </submittedName>
</protein>
<dbReference type="InterPro" id="IPR011991">
    <property type="entry name" value="ArsR-like_HTH"/>
</dbReference>
<evidence type="ECO:0000313" key="8">
    <source>
        <dbReference type="Proteomes" id="UP000002735"/>
    </source>
</evidence>
<dbReference type="EMBL" id="CP001655">
    <property type="protein sequence ID" value="ACT07961.1"/>
    <property type="molecule type" value="Genomic_DNA"/>
</dbReference>
<dbReference type="CDD" id="cd00090">
    <property type="entry name" value="HTH_ARSR"/>
    <property type="match status" value="1"/>
</dbReference>
<dbReference type="GO" id="GO:0006950">
    <property type="term" value="P:response to stress"/>
    <property type="evidence" value="ECO:0007669"/>
    <property type="project" value="TreeGrafter"/>
</dbReference>
<dbReference type="SUPFAM" id="SSF46785">
    <property type="entry name" value="Winged helix' DNA-binding domain"/>
    <property type="match status" value="1"/>
</dbReference>
<dbReference type="Gene3D" id="1.10.10.10">
    <property type="entry name" value="Winged helix-like DNA-binding domain superfamily/Winged helix DNA-binding domain"/>
    <property type="match status" value="1"/>
</dbReference>
<evidence type="ECO:0000256" key="5">
    <source>
        <dbReference type="ARBA" id="ARBA00023163"/>
    </source>
</evidence>
<dbReference type="PRINTS" id="PR00598">
    <property type="entry name" value="HTHMARR"/>
</dbReference>
<dbReference type="STRING" id="561229.Dd1591_3139"/>
<reference evidence="7 8" key="1">
    <citation type="submission" date="2009-06" db="EMBL/GenBank/DDBJ databases">
        <title>Complete sequence of Dickeya zeae Ech1591.</title>
        <authorList>
            <consortium name="US DOE Joint Genome Institute"/>
            <person name="Lucas S."/>
            <person name="Copeland A."/>
            <person name="Lapidus A."/>
            <person name="Glavina del Rio T."/>
            <person name="Tice H."/>
            <person name="Bruce D."/>
            <person name="Goodwin L."/>
            <person name="Pitluck S."/>
            <person name="Chertkov O."/>
            <person name="Brettin T."/>
            <person name="Detter J.C."/>
            <person name="Han C."/>
            <person name="Larimer F."/>
            <person name="Land M."/>
            <person name="Hauser L."/>
            <person name="Kyrpides N."/>
            <person name="Ovchinnikova G."/>
            <person name="Balakrishnan V."/>
            <person name="Glasner J."/>
            <person name="Perna N.T."/>
        </authorList>
    </citation>
    <scope>NUCLEOTIDE SEQUENCE [LARGE SCALE GENOMIC DNA]</scope>
    <source>
        <strain evidence="7 8">Ech1591</strain>
    </source>
</reference>
<evidence type="ECO:0000256" key="3">
    <source>
        <dbReference type="ARBA" id="ARBA00023015"/>
    </source>
</evidence>
<dbReference type="Proteomes" id="UP000002735">
    <property type="component" value="Chromosome"/>
</dbReference>
<accession>C6CEQ6</accession>
<dbReference type="eggNOG" id="COG1846">
    <property type="taxonomic scope" value="Bacteria"/>
</dbReference>
<dbReference type="InterPro" id="IPR039422">
    <property type="entry name" value="MarR/SlyA-like"/>
</dbReference>
<keyword evidence="5" id="KW-0804">Transcription</keyword>
<keyword evidence="2" id="KW-0963">Cytoplasm</keyword>
<keyword evidence="4" id="KW-0238">DNA-binding</keyword>
<dbReference type="AlphaFoldDB" id="C6CEQ6"/>
<dbReference type="InterPro" id="IPR055166">
    <property type="entry name" value="Transc_reg_Sar_Rot_HTH"/>
</dbReference>
<dbReference type="InterPro" id="IPR036388">
    <property type="entry name" value="WH-like_DNA-bd_sf"/>
</dbReference>
<evidence type="ECO:0000256" key="2">
    <source>
        <dbReference type="ARBA" id="ARBA00022490"/>
    </source>
</evidence>
<dbReference type="PANTHER" id="PTHR33164:SF5">
    <property type="entry name" value="ORGANIC HYDROPEROXIDE RESISTANCE TRANSCRIPTIONAL REGULATOR"/>
    <property type="match status" value="1"/>
</dbReference>
<keyword evidence="3" id="KW-0805">Transcription regulation</keyword>
<proteinExistence type="predicted"/>
<evidence type="ECO:0000313" key="7">
    <source>
        <dbReference type="EMBL" id="ACT07961.1"/>
    </source>
</evidence>
<dbReference type="HOGENOM" id="CLU_083287_3_0_6"/>
<dbReference type="GO" id="GO:0005737">
    <property type="term" value="C:cytoplasm"/>
    <property type="evidence" value="ECO:0007669"/>
    <property type="project" value="UniProtKB-SubCell"/>
</dbReference>
<evidence type="ECO:0000256" key="1">
    <source>
        <dbReference type="ARBA" id="ARBA00004496"/>
    </source>
</evidence>
<organism evidence="7 8">
    <name type="scientific">Dickeya chrysanthemi (strain Ech1591)</name>
    <name type="common">Dickeya zeae (strain Ech1591)</name>
    <dbReference type="NCBI Taxonomy" id="561229"/>
    <lineage>
        <taxon>Bacteria</taxon>
        <taxon>Pseudomonadati</taxon>
        <taxon>Pseudomonadota</taxon>
        <taxon>Gammaproteobacteria</taxon>
        <taxon>Enterobacterales</taxon>
        <taxon>Pectobacteriaceae</taxon>
        <taxon>Dickeya</taxon>
    </lineage>
</organism>
<feature type="domain" description="HTH marR-type" evidence="6">
    <location>
        <begin position="49"/>
        <end position="179"/>
    </location>
</feature>
<sequence length="183" mass="20858">MNYSIQATAQITYSRYFIQPVKPAIIYLLHQIITQQIFSMNNKQRREIGTELSFALYGAANRMNRMHKIFLDPLGLTFPQYLVMLELFNQAPRTVGELGNKLGMDTGTITPLLKRLETAGRVQRTRDTSDERRVLITLTEAGEALHDELWSITGKIKSACRLTEDELTQLRDTLNAFAHPASE</sequence>
<comment type="subcellular location">
    <subcellularLocation>
        <location evidence="1">Cytoplasm</location>
    </subcellularLocation>
</comment>
<dbReference type="PROSITE" id="PS50995">
    <property type="entry name" value="HTH_MARR_2"/>
    <property type="match status" value="1"/>
</dbReference>
<dbReference type="InterPro" id="IPR036390">
    <property type="entry name" value="WH_DNA-bd_sf"/>
</dbReference>
<dbReference type="KEGG" id="dze:Dd1591_3139"/>
<dbReference type="PANTHER" id="PTHR33164">
    <property type="entry name" value="TRANSCRIPTIONAL REGULATOR, MARR FAMILY"/>
    <property type="match status" value="1"/>
</dbReference>
<name>C6CEQ6_DICC1</name>
<evidence type="ECO:0000256" key="4">
    <source>
        <dbReference type="ARBA" id="ARBA00023125"/>
    </source>
</evidence>
<dbReference type="GO" id="GO:0003677">
    <property type="term" value="F:DNA binding"/>
    <property type="evidence" value="ECO:0007669"/>
    <property type="project" value="UniProtKB-KW"/>
</dbReference>
<evidence type="ECO:0000259" key="6">
    <source>
        <dbReference type="PROSITE" id="PS50995"/>
    </source>
</evidence>
<dbReference type="GO" id="GO:0003700">
    <property type="term" value="F:DNA-binding transcription factor activity"/>
    <property type="evidence" value="ECO:0007669"/>
    <property type="project" value="InterPro"/>
</dbReference>